<feature type="transmembrane region" description="Helical" evidence="6">
    <location>
        <begin position="365"/>
        <end position="389"/>
    </location>
</feature>
<dbReference type="RefSeq" id="WP_276828334.1">
    <property type="nucleotide sequence ID" value="NZ_DYVX01000077.1"/>
</dbReference>
<dbReference type="PANTHER" id="PTHR30572">
    <property type="entry name" value="MEMBRANE COMPONENT OF TRANSPORTER-RELATED"/>
    <property type="match status" value="1"/>
</dbReference>
<reference evidence="9" key="1">
    <citation type="journal article" date="2021" name="PeerJ">
        <title>Extensive microbial diversity within the chicken gut microbiome revealed by metagenomics and culture.</title>
        <authorList>
            <person name="Gilroy R."/>
            <person name="Ravi A."/>
            <person name="Getino M."/>
            <person name="Pursley I."/>
            <person name="Horton D.L."/>
            <person name="Alikhan N.F."/>
            <person name="Baker D."/>
            <person name="Gharbi K."/>
            <person name="Hall N."/>
            <person name="Watson M."/>
            <person name="Adriaenssens E.M."/>
            <person name="Foster-Nyarko E."/>
            <person name="Jarju S."/>
            <person name="Secka A."/>
            <person name="Antonio M."/>
            <person name="Oren A."/>
            <person name="Chaudhuri R.R."/>
            <person name="La Ragione R."/>
            <person name="Hildebrand F."/>
            <person name="Pallen M.J."/>
        </authorList>
    </citation>
    <scope>NUCLEOTIDE SEQUENCE</scope>
    <source>
        <strain evidence="9">CHK55-1828</strain>
    </source>
</reference>
<dbReference type="InterPro" id="IPR003838">
    <property type="entry name" value="ABC3_permease_C"/>
</dbReference>
<feature type="transmembrane region" description="Helical" evidence="6">
    <location>
        <begin position="751"/>
        <end position="769"/>
    </location>
</feature>
<dbReference type="PANTHER" id="PTHR30572:SF18">
    <property type="entry name" value="ABC-TYPE MACROLIDE FAMILY EXPORT SYSTEM PERMEASE COMPONENT 2"/>
    <property type="match status" value="1"/>
</dbReference>
<dbReference type="GO" id="GO:0005886">
    <property type="term" value="C:plasma membrane"/>
    <property type="evidence" value="ECO:0007669"/>
    <property type="project" value="UniProtKB-SubCell"/>
</dbReference>
<dbReference type="EMBL" id="DYVX01000077">
    <property type="protein sequence ID" value="HJF92610.1"/>
    <property type="molecule type" value="Genomic_DNA"/>
</dbReference>
<organism evidence="9 10">
    <name type="scientific">Mediterranea massiliensis</name>
    <dbReference type="NCBI Taxonomy" id="1841865"/>
    <lineage>
        <taxon>Bacteria</taxon>
        <taxon>Pseudomonadati</taxon>
        <taxon>Bacteroidota</taxon>
        <taxon>Bacteroidia</taxon>
        <taxon>Bacteroidales</taxon>
        <taxon>Bacteroidaceae</taxon>
        <taxon>Mediterranea</taxon>
    </lineage>
</organism>
<evidence type="ECO:0000256" key="5">
    <source>
        <dbReference type="ARBA" id="ARBA00023136"/>
    </source>
</evidence>
<evidence type="ECO:0000256" key="3">
    <source>
        <dbReference type="ARBA" id="ARBA00022692"/>
    </source>
</evidence>
<evidence type="ECO:0000256" key="1">
    <source>
        <dbReference type="ARBA" id="ARBA00004651"/>
    </source>
</evidence>
<feature type="transmembrane region" description="Helical" evidence="6">
    <location>
        <begin position="665"/>
        <end position="685"/>
    </location>
</feature>
<gene>
    <name evidence="9" type="ORF">K8W02_09550</name>
</gene>
<feature type="domain" description="ABC3 transporter permease C-terminal" evidence="7">
    <location>
        <begin position="668"/>
        <end position="781"/>
    </location>
</feature>
<comment type="subcellular location">
    <subcellularLocation>
        <location evidence="1">Cell membrane</location>
        <topology evidence="1">Multi-pass membrane protein</topology>
    </subcellularLocation>
</comment>
<feature type="transmembrane region" description="Helical" evidence="6">
    <location>
        <begin position="330"/>
        <end position="353"/>
    </location>
</feature>
<dbReference type="Pfam" id="PF02687">
    <property type="entry name" value="FtsX"/>
    <property type="match status" value="2"/>
</dbReference>
<keyword evidence="4 6" id="KW-1133">Transmembrane helix</keyword>
<feature type="transmembrane region" description="Helical" evidence="6">
    <location>
        <begin position="275"/>
        <end position="299"/>
    </location>
</feature>
<evidence type="ECO:0000259" key="8">
    <source>
        <dbReference type="Pfam" id="PF12704"/>
    </source>
</evidence>
<keyword evidence="3 6" id="KW-0812">Transmembrane</keyword>
<evidence type="ECO:0000256" key="6">
    <source>
        <dbReference type="SAM" id="Phobius"/>
    </source>
</evidence>
<reference evidence="9" key="2">
    <citation type="submission" date="2021-09" db="EMBL/GenBank/DDBJ databases">
        <authorList>
            <person name="Gilroy R."/>
        </authorList>
    </citation>
    <scope>NUCLEOTIDE SEQUENCE</scope>
    <source>
        <strain evidence="9">CHK55-1828</strain>
    </source>
</reference>
<feature type="domain" description="MacB-like periplasmic core" evidence="8">
    <location>
        <begin position="20"/>
        <end position="229"/>
    </location>
</feature>
<evidence type="ECO:0000256" key="4">
    <source>
        <dbReference type="ARBA" id="ARBA00022989"/>
    </source>
</evidence>
<comment type="caution">
    <text evidence="9">The sequence shown here is derived from an EMBL/GenBank/DDBJ whole genome shotgun (WGS) entry which is preliminary data.</text>
</comment>
<evidence type="ECO:0000313" key="9">
    <source>
        <dbReference type="EMBL" id="HJF92610.1"/>
    </source>
</evidence>
<feature type="domain" description="ABC3 transporter permease C-terminal" evidence="7">
    <location>
        <begin position="281"/>
        <end position="387"/>
    </location>
</feature>
<dbReference type="InterPro" id="IPR050250">
    <property type="entry name" value="Macrolide_Exporter_MacB"/>
</dbReference>
<proteinExistence type="predicted"/>
<feature type="transmembrane region" description="Helical" evidence="6">
    <location>
        <begin position="717"/>
        <end position="736"/>
    </location>
</feature>
<name>A0A921HXH9_9BACT</name>
<accession>A0A921HXH9</accession>
<evidence type="ECO:0000313" key="10">
    <source>
        <dbReference type="Proteomes" id="UP000717835"/>
    </source>
</evidence>
<dbReference type="GO" id="GO:0022857">
    <property type="term" value="F:transmembrane transporter activity"/>
    <property type="evidence" value="ECO:0007669"/>
    <property type="project" value="TreeGrafter"/>
</dbReference>
<dbReference type="AlphaFoldDB" id="A0A921HXH9"/>
<protein>
    <submittedName>
        <fullName evidence="9">ABC transporter permease</fullName>
    </submittedName>
</protein>
<sequence length="788" mass="89622">MILHYLKIAWRNLLKYRMQTAVSVLGLAAGFVCFALSAFWIHYEMTYDSFRRDADRLYVARVNDGYKAGKMTERLPVPMAAYLTEHYPEVESAAYFRITSERVEVDGVERKVNVSSADSAWIQLLDAQLVDGSFNFMQRHSDEVAITEEAARQWFGKESPLGKEVDLKSDGKKKIGAVVRVNCRHTNYPFSLMQEMSSGRNNWWYHLWTIVLKLKEGTDVAGLQDKMTASLPHELIHPTETRHTGIERLSLTPLTELRYTKDFRDSRKGGITFRYIVYFSLVGVLVIVCALINYLTMFVNRMQVRQREMALRLVHGASLRSLVRMLGMEFLMLMLSALFVGMILMELLFTAFIRLAEIDVTRTVLYGEAMAFLGLMMLVLLVVALGFIYRMQQQALSRSAGAVGHHRLRSALRRGSLVFQLFVCMLFVTGTLLMNRQLDYLRQHDLGMELENRAYFALETAADTYPFEAKLKSLPLITEVLPTAYYPLVSKGPQTIGQILSWEGAEHQPDAPLPVNLYLAGDDFFRFYGLTPLAGECTLQSYQDIVLNESLVRRMGYTPEEAIGKHIRTTNMVADKTITGVVKDFQYVPPTEPMPATGFIFGEEVGILERFAGILFKYKEGTWDECRALIEDLCRTEAPGKAMQLYNEEESYNEFLHSERMLSRLLTFASLVCGLVAVFGIYSLITLTCEQRRKEIAVRKVNGATAKDVLSMFCREYLVILGVAALLAFPVVYAVVKRWMETYTRQVEMGVLPFLSVFLLMAVVVMASIGRSVWRAANENPAEVIKRE</sequence>
<keyword evidence="2" id="KW-1003">Cell membrane</keyword>
<dbReference type="Pfam" id="PF12704">
    <property type="entry name" value="MacB_PCD"/>
    <property type="match status" value="1"/>
</dbReference>
<dbReference type="InterPro" id="IPR025857">
    <property type="entry name" value="MacB_PCD"/>
</dbReference>
<evidence type="ECO:0000259" key="7">
    <source>
        <dbReference type="Pfam" id="PF02687"/>
    </source>
</evidence>
<evidence type="ECO:0000256" key="2">
    <source>
        <dbReference type="ARBA" id="ARBA00022475"/>
    </source>
</evidence>
<dbReference type="Proteomes" id="UP000717835">
    <property type="component" value="Unassembled WGS sequence"/>
</dbReference>
<keyword evidence="5 6" id="KW-0472">Membrane</keyword>
<feature type="transmembrane region" description="Helical" evidence="6">
    <location>
        <begin position="417"/>
        <end position="434"/>
    </location>
</feature>
<feature type="transmembrane region" description="Helical" evidence="6">
    <location>
        <begin position="21"/>
        <end position="43"/>
    </location>
</feature>